<dbReference type="VEuPathDB" id="VectorBase:MDOA002595"/>
<dbReference type="AlphaFoldDB" id="A0A1I8M9G4"/>
<dbReference type="VEuPathDB" id="VectorBase:MDOMA2_010851"/>
<sequence>MILIRKSNIISICLVIGLLAPAINAYYWPCEEDADCTATDSNCNPIRGQCECNDPTQVFSSDFSKCLKTSLYGDECEDSVQCNLMPAGAYCKSGVCACADDETYMHGRCRPLNGLNQYCDSDLDCYFGYDRNSVQCQNNLCTCANGYYQRHGNICRRKSMDIDDACVVSADCQDLGANVKCVNLKCQYVDEIQADNATATKLKTLNNNNSDKLNNNNNGNNNIHSNNNNNIILNNKITTTTTTKRQTSTTTSSETTSNLSKSSPSDDSALDKQTKLVNGNIDFRSISDTDSEGISTEPEPEDEQVVHAETPKHQLRDTGTSIDFEPIYVSKHAEAEEQKRQQRSREIAVQTSIDTFELKFLAPRTKNVGTVTTASTSSSSRRPSKQRRRPTLFRFDDDEKTFSTVSNTDDDIENRNFGSSCTENGKSCSGLPHSICSSGVCLCKPGYYPKNGKCFAELGEIAESTDECENEFDAVSKKCICQKNFFFERNLRGCRKPIQYHLSCTSNSQCSPFGAAYCQPDIPRRCTCEEYAEYDALLEMCVYNQGMGAECDSNDACPIEHAICSNRRCVCKDGFIQENNQCVPGLGAECLDDDECVNIANAKCEATTSSTGAEEQRKSCQCRKGFVHFKDECLKEAEEIEEECEETDQCKPLLATCVNRKCSCSEEQHFQNGRCESKKALGEACTRASECFAEKEPENVECRNSVCQCKIGYQTDVEQKICYRVAPSKKNSSGRPSALKIITFLLIGSAFLITSAAIKQAYY</sequence>
<feature type="compositionally biased region" description="Low complexity" evidence="1">
    <location>
        <begin position="370"/>
        <end position="381"/>
    </location>
</feature>
<feature type="compositionally biased region" description="Low complexity" evidence="1">
    <location>
        <begin position="205"/>
        <end position="265"/>
    </location>
</feature>
<dbReference type="PANTHER" id="PTHR39069">
    <property type="entry name" value="ECDYSONE-INDUCIBLE GENE E1, ISOFORM A"/>
    <property type="match status" value="1"/>
</dbReference>
<keyword evidence="3" id="KW-0732">Signal</keyword>
<feature type="domain" description="EGF-like" evidence="4">
    <location>
        <begin position="550"/>
        <end position="583"/>
    </location>
</feature>
<keyword evidence="2" id="KW-0812">Transmembrane</keyword>
<evidence type="ECO:0000259" key="4">
    <source>
        <dbReference type="SMART" id="SM00181"/>
    </source>
</evidence>
<protein>
    <recommendedName>
        <fullName evidence="4">EGF-like domain-containing protein</fullName>
    </recommendedName>
</protein>
<dbReference type="SMART" id="SM00181">
    <property type="entry name" value="EGF"/>
    <property type="match status" value="4"/>
</dbReference>
<dbReference type="EnsemblMetazoa" id="MDOA002595-RB">
    <property type="protein sequence ID" value="MDOA002595-PB"/>
    <property type="gene ID" value="MDOA002595"/>
</dbReference>
<organism evidence="5">
    <name type="scientific">Musca domestica</name>
    <name type="common">House fly</name>
    <dbReference type="NCBI Taxonomy" id="7370"/>
    <lineage>
        <taxon>Eukaryota</taxon>
        <taxon>Metazoa</taxon>
        <taxon>Ecdysozoa</taxon>
        <taxon>Arthropoda</taxon>
        <taxon>Hexapoda</taxon>
        <taxon>Insecta</taxon>
        <taxon>Pterygota</taxon>
        <taxon>Neoptera</taxon>
        <taxon>Endopterygota</taxon>
        <taxon>Diptera</taxon>
        <taxon>Brachycera</taxon>
        <taxon>Muscomorpha</taxon>
        <taxon>Muscoidea</taxon>
        <taxon>Muscidae</taxon>
        <taxon>Musca</taxon>
    </lineage>
</organism>
<feature type="compositionally biased region" description="Basic and acidic residues" evidence="1">
    <location>
        <begin position="304"/>
        <end position="316"/>
    </location>
</feature>
<feature type="domain" description="EGF-like" evidence="4">
    <location>
        <begin position="589"/>
        <end position="634"/>
    </location>
</feature>
<keyword evidence="2" id="KW-0472">Membrane</keyword>
<feature type="region of interest" description="Disordered" evidence="1">
    <location>
        <begin position="369"/>
        <end position="391"/>
    </location>
</feature>
<feature type="chain" id="PRO_5043579394" description="EGF-like domain-containing protein" evidence="3">
    <location>
        <begin position="26"/>
        <end position="763"/>
    </location>
</feature>
<evidence type="ECO:0000256" key="2">
    <source>
        <dbReference type="SAM" id="Phobius"/>
    </source>
</evidence>
<feature type="signal peptide" evidence="3">
    <location>
        <begin position="1"/>
        <end position="25"/>
    </location>
</feature>
<feature type="region of interest" description="Disordered" evidence="1">
    <location>
        <begin position="205"/>
        <end position="323"/>
    </location>
</feature>
<dbReference type="eggNOG" id="KOG1218">
    <property type="taxonomic scope" value="Eukaryota"/>
</dbReference>
<evidence type="ECO:0000313" key="5">
    <source>
        <dbReference type="EnsemblMetazoa" id="MDOA002595-PB"/>
    </source>
</evidence>
<dbReference type="Pfam" id="PF01683">
    <property type="entry name" value="EB"/>
    <property type="match status" value="3"/>
</dbReference>
<proteinExistence type="predicted"/>
<reference evidence="5" key="1">
    <citation type="submission" date="2020-05" db="UniProtKB">
        <authorList>
            <consortium name="EnsemblMetazoa"/>
        </authorList>
    </citation>
    <scope>IDENTIFICATION</scope>
    <source>
        <strain evidence="5">Aabys</strain>
    </source>
</reference>
<feature type="domain" description="EGF-like" evidence="4">
    <location>
        <begin position="643"/>
        <end position="676"/>
    </location>
</feature>
<keyword evidence="2" id="KW-1133">Transmembrane helix</keyword>
<dbReference type="InterPro" id="IPR006149">
    <property type="entry name" value="EB_dom"/>
</dbReference>
<name>A0A1I8M9G4_MUSDO</name>
<accession>A0A1I8M9G4</accession>
<feature type="compositionally biased region" description="Basic residues" evidence="1">
    <location>
        <begin position="382"/>
        <end position="391"/>
    </location>
</feature>
<evidence type="ECO:0000256" key="3">
    <source>
        <dbReference type="SAM" id="SignalP"/>
    </source>
</evidence>
<dbReference type="STRING" id="7370.A0A1I8M9G4"/>
<dbReference type="PANTHER" id="PTHR39069:SF8">
    <property type="entry name" value="FI17111P1"/>
    <property type="match status" value="1"/>
</dbReference>
<feature type="transmembrane region" description="Helical" evidence="2">
    <location>
        <begin position="738"/>
        <end position="758"/>
    </location>
</feature>
<feature type="domain" description="EGF-like" evidence="4">
    <location>
        <begin position="420"/>
        <end position="455"/>
    </location>
</feature>
<evidence type="ECO:0000256" key="1">
    <source>
        <dbReference type="SAM" id="MobiDB-lite"/>
    </source>
</evidence>
<dbReference type="InterPro" id="IPR000742">
    <property type="entry name" value="EGF"/>
</dbReference>